<reference evidence="7" key="1">
    <citation type="submission" date="2021-01" db="EMBL/GenBank/DDBJ databases">
        <title>Tabrizicola alba sp. nov. a motile alkaliphilic bacterium isolated from a soda lake.</title>
        <authorList>
            <person name="Szuroczki S."/>
            <person name="Abbaszade G."/>
            <person name="Schumann P."/>
            <person name="Toth E."/>
        </authorList>
    </citation>
    <scope>NUCLEOTIDE SEQUENCE</scope>
    <source>
        <strain evidence="7">DMG-N-6</strain>
    </source>
</reference>
<dbReference type="SUPFAM" id="SSF55424">
    <property type="entry name" value="FAD/NAD-linked reductases, dimerisation (C-terminal) domain"/>
    <property type="match status" value="1"/>
</dbReference>
<evidence type="ECO:0000256" key="4">
    <source>
        <dbReference type="ARBA" id="ARBA00023002"/>
    </source>
</evidence>
<keyword evidence="8" id="KW-1185">Reference proteome</keyword>
<dbReference type="InterPro" id="IPR023753">
    <property type="entry name" value="FAD/NAD-binding_dom"/>
</dbReference>
<sequence>MSDRAAQAGTEAGIVIVGAGQAGAALAARLRALGHTGAVTLVGAEPVPPYQRPPLSKAYLLGDVPAERLFLRPVEFYQQNDIALRMGEAVTAIDCAARQITLSGGGRLAYDDLVLTTGSVPRRLPATIGGVLPGVFTLRDLADVDAMRPHLHAGARALVVGGGYIGLEGAAVARKLGLEVTVLEMAPRILQRVACRETSDFFRDLHHGHGVTLLESTGLQRLTGTDRVTGAVLSDGREIAADVVIVGIGIAPETALAGAAGLTLENGIATDEFGRTSAPHVWAAGDCASFPVVGGGRMRLESVQNAIDQAEAVAANLTGANRPYLPMPWFWSDQYDVKLQIAGLNAGHDRIVVRATEGALSHWYYAGDRLLAVDAMNDPRGFMVAKRLIEAGRSPDPALVADPATDLKTLLR</sequence>
<dbReference type="InterPro" id="IPR028202">
    <property type="entry name" value="Reductase_C"/>
</dbReference>
<dbReference type="PANTHER" id="PTHR43557">
    <property type="entry name" value="APOPTOSIS-INDUCING FACTOR 1"/>
    <property type="match status" value="1"/>
</dbReference>
<evidence type="ECO:0000259" key="6">
    <source>
        <dbReference type="Pfam" id="PF14759"/>
    </source>
</evidence>
<dbReference type="InterPro" id="IPR050446">
    <property type="entry name" value="FAD-oxidoreductase/Apoptosis"/>
</dbReference>
<proteinExistence type="predicted"/>
<evidence type="ECO:0000256" key="2">
    <source>
        <dbReference type="ARBA" id="ARBA00022630"/>
    </source>
</evidence>
<dbReference type="Gene3D" id="3.30.390.30">
    <property type="match status" value="1"/>
</dbReference>
<dbReference type="Pfam" id="PF14759">
    <property type="entry name" value="Reductase_C"/>
    <property type="match status" value="1"/>
</dbReference>
<comment type="cofactor">
    <cofactor evidence="1">
        <name>FAD</name>
        <dbReference type="ChEBI" id="CHEBI:57692"/>
    </cofactor>
</comment>
<evidence type="ECO:0000256" key="3">
    <source>
        <dbReference type="ARBA" id="ARBA00022827"/>
    </source>
</evidence>
<keyword evidence="2" id="KW-0285">Flavoprotein</keyword>
<name>A0A8K0VB65_9RHOB</name>
<evidence type="ECO:0000259" key="5">
    <source>
        <dbReference type="Pfam" id="PF07992"/>
    </source>
</evidence>
<evidence type="ECO:0000313" key="7">
    <source>
        <dbReference type="EMBL" id="MBL4915940.1"/>
    </source>
</evidence>
<dbReference type="Gene3D" id="3.50.50.60">
    <property type="entry name" value="FAD/NAD(P)-binding domain"/>
    <property type="match status" value="2"/>
</dbReference>
<keyword evidence="3" id="KW-0274">FAD</keyword>
<dbReference type="Proteomes" id="UP000648908">
    <property type="component" value="Unassembled WGS sequence"/>
</dbReference>
<accession>A0A8K0VB65</accession>
<dbReference type="InterPro" id="IPR016156">
    <property type="entry name" value="FAD/NAD-linked_Rdtase_dimer_sf"/>
</dbReference>
<keyword evidence="4" id="KW-0560">Oxidoreductase</keyword>
<dbReference type="GO" id="GO:0005737">
    <property type="term" value="C:cytoplasm"/>
    <property type="evidence" value="ECO:0007669"/>
    <property type="project" value="TreeGrafter"/>
</dbReference>
<evidence type="ECO:0000256" key="1">
    <source>
        <dbReference type="ARBA" id="ARBA00001974"/>
    </source>
</evidence>
<organism evidence="7 8">
    <name type="scientific">Szabonella alba</name>
    <dbReference type="NCBI Taxonomy" id="2804194"/>
    <lineage>
        <taxon>Bacteria</taxon>
        <taxon>Pseudomonadati</taxon>
        <taxon>Pseudomonadota</taxon>
        <taxon>Alphaproteobacteria</taxon>
        <taxon>Rhodobacterales</taxon>
        <taxon>Paracoccaceae</taxon>
        <taxon>Szabonella</taxon>
    </lineage>
</organism>
<evidence type="ECO:0000313" key="8">
    <source>
        <dbReference type="Proteomes" id="UP000648908"/>
    </source>
</evidence>
<dbReference type="EMBL" id="JAESVN010000001">
    <property type="protein sequence ID" value="MBL4915940.1"/>
    <property type="molecule type" value="Genomic_DNA"/>
</dbReference>
<comment type="caution">
    <text evidence="7">The sequence shown here is derived from an EMBL/GenBank/DDBJ whole genome shotgun (WGS) entry which is preliminary data.</text>
</comment>
<dbReference type="PRINTS" id="PR00411">
    <property type="entry name" value="PNDRDTASEI"/>
</dbReference>
<dbReference type="GO" id="GO:0016651">
    <property type="term" value="F:oxidoreductase activity, acting on NAD(P)H"/>
    <property type="evidence" value="ECO:0007669"/>
    <property type="project" value="TreeGrafter"/>
</dbReference>
<dbReference type="Pfam" id="PF07992">
    <property type="entry name" value="Pyr_redox_2"/>
    <property type="match status" value="1"/>
</dbReference>
<dbReference type="PANTHER" id="PTHR43557:SF2">
    <property type="entry name" value="RIESKE DOMAIN-CONTAINING PROTEIN-RELATED"/>
    <property type="match status" value="1"/>
</dbReference>
<gene>
    <name evidence="7" type="ORF">JL811_01795</name>
</gene>
<dbReference type="RefSeq" id="WP_202686574.1">
    <property type="nucleotide sequence ID" value="NZ_JAESVN010000001.1"/>
</dbReference>
<feature type="domain" description="FAD/NAD(P)-binding" evidence="5">
    <location>
        <begin position="14"/>
        <end position="310"/>
    </location>
</feature>
<dbReference type="InterPro" id="IPR036188">
    <property type="entry name" value="FAD/NAD-bd_sf"/>
</dbReference>
<dbReference type="PRINTS" id="PR00368">
    <property type="entry name" value="FADPNR"/>
</dbReference>
<protein>
    <submittedName>
        <fullName evidence="7">FAD-dependent oxidoreductase</fullName>
    </submittedName>
</protein>
<dbReference type="AlphaFoldDB" id="A0A8K0VB65"/>
<dbReference type="SUPFAM" id="SSF51905">
    <property type="entry name" value="FAD/NAD(P)-binding domain"/>
    <property type="match status" value="2"/>
</dbReference>
<feature type="domain" description="Reductase C-terminal" evidence="6">
    <location>
        <begin position="329"/>
        <end position="411"/>
    </location>
</feature>